<evidence type="ECO:0000313" key="1">
    <source>
        <dbReference type="EMBL" id="KAK2964498.1"/>
    </source>
</evidence>
<organism evidence="1 2">
    <name type="scientific">Blattamonas nauphoetae</name>
    <dbReference type="NCBI Taxonomy" id="2049346"/>
    <lineage>
        <taxon>Eukaryota</taxon>
        <taxon>Metamonada</taxon>
        <taxon>Preaxostyla</taxon>
        <taxon>Oxymonadida</taxon>
        <taxon>Blattamonas</taxon>
    </lineage>
</organism>
<proteinExistence type="predicted"/>
<name>A0ABQ9YL66_9EUKA</name>
<reference evidence="1 2" key="1">
    <citation type="journal article" date="2022" name="bioRxiv">
        <title>Genomics of Preaxostyla Flagellates Illuminates Evolutionary Transitions and the Path Towards Mitochondrial Loss.</title>
        <authorList>
            <person name="Novak L.V.F."/>
            <person name="Treitli S.C."/>
            <person name="Pyrih J."/>
            <person name="Halakuc P."/>
            <person name="Pipaliya S.V."/>
            <person name="Vacek V."/>
            <person name="Brzon O."/>
            <person name="Soukal P."/>
            <person name="Eme L."/>
            <person name="Dacks J.B."/>
            <person name="Karnkowska A."/>
            <person name="Elias M."/>
            <person name="Hampl V."/>
        </authorList>
    </citation>
    <scope>NUCLEOTIDE SEQUENCE [LARGE SCALE GENOMIC DNA]</scope>
    <source>
        <strain evidence="1">NAU3</strain>
        <tissue evidence="1">Gut</tissue>
    </source>
</reference>
<comment type="caution">
    <text evidence="1">The sequence shown here is derived from an EMBL/GenBank/DDBJ whole genome shotgun (WGS) entry which is preliminary data.</text>
</comment>
<protein>
    <submittedName>
        <fullName evidence="1">Uncharacterized protein</fullName>
    </submittedName>
</protein>
<keyword evidence="2" id="KW-1185">Reference proteome</keyword>
<evidence type="ECO:0000313" key="2">
    <source>
        <dbReference type="Proteomes" id="UP001281761"/>
    </source>
</evidence>
<accession>A0ABQ9YL66</accession>
<dbReference type="EMBL" id="JARBJD010000002">
    <property type="protein sequence ID" value="KAK2964498.1"/>
    <property type="molecule type" value="Genomic_DNA"/>
</dbReference>
<sequence length="358" mass="40408">MVTRGKWEIAPEFPIVSWKSLSLTHVRFIVGTEVDIFGNGGHSILPSYEKMFIQNYLDIKLKLAFQSNLLYQFVPTHIGHPTHAIFNTTLQRQPSFRDVYVILIRTTDGGWNVIDFASSDQINELLPRNGLDPMRSFPGRPKIFPDSFHLIIPEDYPIQLTVKDAPKVLNSFLAHQQKSDQGKPSTGDPSQINLNSPTLYDYLKNTPMKDIQKRFQEAVRIAMRRMNAHQSEMIPYLVLSDTPPDESEANGKPTQPNFRLDCGFIIPMCLSSKTLRAPDTCLALQPISPSPLDGKEEDETGQKPHSLFDVIAILPPDQAFFHASLAGFVDSMWLNQAFSTKLKIDAQLSKERQTGQDV</sequence>
<dbReference type="Proteomes" id="UP001281761">
    <property type="component" value="Unassembled WGS sequence"/>
</dbReference>
<gene>
    <name evidence="1" type="ORF">BLNAU_414</name>
</gene>